<name>V4KK35_EUTSA</name>
<dbReference type="InterPro" id="IPR027443">
    <property type="entry name" value="IPNS-like_sf"/>
</dbReference>
<evidence type="ECO:0000256" key="1">
    <source>
        <dbReference type="ARBA" id="ARBA00022723"/>
    </source>
</evidence>
<dbReference type="Proteomes" id="UP000030689">
    <property type="component" value="Unassembled WGS sequence"/>
</dbReference>
<evidence type="ECO:0000256" key="2">
    <source>
        <dbReference type="ARBA" id="ARBA00023004"/>
    </source>
</evidence>
<keyword evidence="1 3" id="KW-0479">Metal-binding</keyword>
<proteinExistence type="inferred from homology"/>
<gene>
    <name evidence="5" type="ORF">EUTSA_v10004668mg</name>
</gene>
<keyword evidence="6" id="KW-1185">Reference proteome</keyword>
<dbReference type="InterPro" id="IPR005123">
    <property type="entry name" value="Oxoglu/Fe-dep_dioxygenase_dom"/>
</dbReference>
<dbReference type="KEGG" id="eus:EUTSA_v10004668mg"/>
<accession>V4KK35</accession>
<evidence type="ECO:0000256" key="3">
    <source>
        <dbReference type="RuleBase" id="RU003682"/>
    </source>
</evidence>
<protein>
    <recommendedName>
        <fullName evidence="4">Fe2OG dioxygenase domain-containing protein</fullName>
    </recommendedName>
</protein>
<organism evidence="5 6">
    <name type="scientific">Eutrema salsugineum</name>
    <name type="common">Saltwater cress</name>
    <name type="synonym">Sisymbrium salsugineum</name>
    <dbReference type="NCBI Taxonomy" id="72664"/>
    <lineage>
        <taxon>Eukaryota</taxon>
        <taxon>Viridiplantae</taxon>
        <taxon>Streptophyta</taxon>
        <taxon>Embryophyta</taxon>
        <taxon>Tracheophyta</taxon>
        <taxon>Spermatophyta</taxon>
        <taxon>Magnoliopsida</taxon>
        <taxon>eudicotyledons</taxon>
        <taxon>Gunneridae</taxon>
        <taxon>Pentapetalae</taxon>
        <taxon>rosids</taxon>
        <taxon>malvids</taxon>
        <taxon>Brassicales</taxon>
        <taxon>Brassicaceae</taxon>
        <taxon>Eutremeae</taxon>
        <taxon>Eutrema</taxon>
    </lineage>
</organism>
<keyword evidence="2 3" id="KW-0408">Iron</keyword>
<dbReference type="GO" id="GO:0046872">
    <property type="term" value="F:metal ion binding"/>
    <property type="evidence" value="ECO:0007669"/>
    <property type="project" value="UniProtKB-KW"/>
</dbReference>
<dbReference type="Gramene" id="ESQ31544">
    <property type="protein sequence ID" value="ESQ31544"/>
    <property type="gene ID" value="EUTSA_v10004668mg"/>
</dbReference>
<dbReference type="OMA" id="MVAERDQ"/>
<dbReference type="Pfam" id="PF03171">
    <property type="entry name" value="2OG-FeII_Oxy"/>
    <property type="match status" value="1"/>
</dbReference>
<sequence length="304" mass="34634">MEVEREQLHKSPPLETIPIVDLSDPEDELVVRAVAKASEEWGAFLVVNHNIPADLMRRLREVGRQFFDLPEAEKETVAKPPDSECLEGYDAKSLKRLESWNDHLLHKIWPQSCIDYSFWPKNPPHYREVNEEYARQVTKLSETIMSCLSKGLGLGREALKEGLGGAEYTIRINYYPPSDSVHIGAPAHTDFAALALLLPNEVPGLQIFKDNSWFDVECIDSAVVVLLGDQIMRMSNGRYKNVLHRSTMDKEKTRMTWPVLVDPRSGFVVGPLSELTGDENPPKFESLTFHDYVYRKINMLLRDG</sequence>
<comment type="similarity">
    <text evidence="3">Belongs to the iron/ascorbate-dependent oxidoreductase family.</text>
</comment>
<keyword evidence="3" id="KW-0560">Oxidoreductase</keyword>
<dbReference type="GO" id="GO:0016491">
    <property type="term" value="F:oxidoreductase activity"/>
    <property type="evidence" value="ECO:0007669"/>
    <property type="project" value="UniProtKB-KW"/>
</dbReference>
<evidence type="ECO:0000313" key="6">
    <source>
        <dbReference type="Proteomes" id="UP000030689"/>
    </source>
</evidence>
<evidence type="ECO:0000313" key="5">
    <source>
        <dbReference type="EMBL" id="ESQ31544.1"/>
    </source>
</evidence>
<dbReference type="PANTHER" id="PTHR47990">
    <property type="entry name" value="2-OXOGLUTARATE (2OG) AND FE(II)-DEPENDENT OXYGENASE SUPERFAMILY PROTEIN-RELATED"/>
    <property type="match status" value="1"/>
</dbReference>
<dbReference type="eggNOG" id="KOG0143">
    <property type="taxonomic scope" value="Eukaryota"/>
</dbReference>
<dbReference type="STRING" id="72664.V4KK35"/>
<reference evidence="5 6" key="1">
    <citation type="journal article" date="2013" name="Front. Plant Sci.">
        <title>The Reference Genome of the Halophytic Plant Eutrema salsugineum.</title>
        <authorList>
            <person name="Yang R."/>
            <person name="Jarvis D.E."/>
            <person name="Chen H."/>
            <person name="Beilstein M.A."/>
            <person name="Grimwood J."/>
            <person name="Jenkins J."/>
            <person name="Shu S."/>
            <person name="Prochnik S."/>
            <person name="Xin M."/>
            <person name="Ma C."/>
            <person name="Schmutz J."/>
            <person name="Wing R.A."/>
            <person name="Mitchell-Olds T."/>
            <person name="Schumaker K.S."/>
            <person name="Wang X."/>
        </authorList>
    </citation>
    <scope>NUCLEOTIDE SEQUENCE [LARGE SCALE GENOMIC DNA]</scope>
</reference>
<evidence type="ECO:0000259" key="4">
    <source>
        <dbReference type="PROSITE" id="PS51471"/>
    </source>
</evidence>
<dbReference type="InterPro" id="IPR050231">
    <property type="entry name" value="Iron_ascorbate_oxido_reductase"/>
</dbReference>
<dbReference type="Pfam" id="PF14226">
    <property type="entry name" value="DIOX_N"/>
    <property type="match status" value="1"/>
</dbReference>
<dbReference type="PROSITE" id="PS51471">
    <property type="entry name" value="FE2OG_OXY"/>
    <property type="match status" value="1"/>
</dbReference>
<dbReference type="InterPro" id="IPR044861">
    <property type="entry name" value="IPNS-like_FE2OG_OXY"/>
</dbReference>
<dbReference type="EMBL" id="KI517748">
    <property type="protein sequence ID" value="ESQ31544.1"/>
    <property type="molecule type" value="Genomic_DNA"/>
</dbReference>
<feature type="domain" description="Fe2OG dioxygenase" evidence="4">
    <location>
        <begin position="165"/>
        <end position="263"/>
    </location>
</feature>
<dbReference type="InterPro" id="IPR026992">
    <property type="entry name" value="DIOX_N"/>
</dbReference>
<dbReference type="OrthoDB" id="288590at2759"/>
<dbReference type="SUPFAM" id="SSF51197">
    <property type="entry name" value="Clavaminate synthase-like"/>
    <property type="match status" value="1"/>
</dbReference>
<dbReference type="Gene3D" id="2.60.120.330">
    <property type="entry name" value="B-lactam Antibiotic, Isopenicillin N Synthase, Chain"/>
    <property type="match status" value="1"/>
</dbReference>
<dbReference type="AlphaFoldDB" id="V4KK35"/>